<dbReference type="Pfam" id="PF00230">
    <property type="entry name" value="MIP"/>
    <property type="match status" value="1"/>
</dbReference>
<evidence type="ECO:0000256" key="7">
    <source>
        <dbReference type="RuleBase" id="RU000477"/>
    </source>
</evidence>
<keyword evidence="10" id="KW-1185">Reference proteome</keyword>
<dbReference type="GO" id="GO:0015254">
    <property type="term" value="F:glycerol channel activity"/>
    <property type="evidence" value="ECO:0007669"/>
    <property type="project" value="TreeGrafter"/>
</dbReference>
<evidence type="ECO:0000313" key="9">
    <source>
        <dbReference type="EMBL" id="CAI8036763.1"/>
    </source>
</evidence>
<dbReference type="Proteomes" id="UP001174909">
    <property type="component" value="Unassembled WGS sequence"/>
</dbReference>
<dbReference type="AlphaFoldDB" id="A0AA35SVR1"/>
<keyword evidence="3 7" id="KW-0813">Transport</keyword>
<dbReference type="GO" id="GO:0005886">
    <property type="term" value="C:plasma membrane"/>
    <property type="evidence" value="ECO:0007669"/>
    <property type="project" value="TreeGrafter"/>
</dbReference>
<feature type="non-terminal residue" evidence="9">
    <location>
        <position position="1"/>
    </location>
</feature>
<keyword evidence="6 8" id="KW-0472">Membrane</keyword>
<dbReference type="EMBL" id="CASHTH010002893">
    <property type="protein sequence ID" value="CAI8036763.1"/>
    <property type="molecule type" value="Genomic_DNA"/>
</dbReference>
<feature type="transmembrane region" description="Helical" evidence="8">
    <location>
        <begin position="78"/>
        <end position="100"/>
    </location>
</feature>
<evidence type="ECO:0000256" key="3">
    <source>
        <dbReference type="ARBA" id="ARBA00022448"/>
    </source>
</evidence>
<evidence type="ECO:0000256" key="8">
    <source>
        <dbReference type="SAM" id="Phobius"/>
    </source>
</evidence>
<comment type="subcellular location">
    <subcellularLocation>
        <location evidence="1">Membrane</location>
        <topology evidence="1">Multi-pass membrane protein</topology>
    </subcellularLocation>
</comment>
<name>A0AA35SVR1_GEOBA</name>
<comment type="caution">
    <text evidence="9">The sequence shown here is derived from an EMBL/GenBank/DDBJ whole genome shotgun (WGS) entry which is preliminary data.</text>
</comment>
<dbReference type="InterPro" id="IPR000425">
    <property type="entry name" value="MIP"/>
</dbReference>
<sequence length="258" mass="27267">CVAEVVGTYLLVLFGTGSVAAAVLTGAQVGLWQVAVVWGFGITLAIYATAAISGAHLNPAVSLSFAIFRRDEFPVNRLLPYWISQMVGGVLGGLTILWLFGSFITEFEAVQGLVRGEPGSQLSAMVFGEYFPNPAVFGTDEAARSLISPAKALVVEASVRPPQRGLPTKHLAPFFIGFTVAALISLFAPLTQAGWNPARDFGPRIVAYLAGWDAIAIPGPSSGFWVYIIGPLIGGPIGAAVHEFILGPLRKRQAEEAE</sequence>
<dbReference type="PRINTS" id="PR00783">
    <property type="entry name" value="MINTRINSICP"/>
</dbReference>
<dbReference type="PANTHER" id="PTHR43829">
    <property type="entry name" value="AQUAPORIN OR AQUAGLYCEROPORIN RELATED"/>
    <property type="match status" value="1"/>
</dbReference>
<accession>A0AA35SVR1</accession>
<feature type="transmembrane region" description="Helical" evidence="8">
    <location>
        <begin position="224"/>
        <end position="246"/>
    </location>
</feature>
<organism evidence="9 10">
    <name type="scientific">Geodia barretti</name>
    <name type="common">Barrett's horny sponge</name>
    <dbReference type="NCBI Taxonomy" id="519541"/>
    <lineage>
        <taxon>Eukaryota</taxon>
        <taxon>Metazoa</taxon>
        <taxon>Porifera</taxon>
        <taxon>Demospongiae</taxon>
        <taxon>Heteroscleromorpha</taxon>
        <taxon>Tetractinellida</taxon>
        <taxon>Astrophorina</taxon>
        <taxon>Geodiidae</taxon>
        <taxon>Geodia</taxon>
    </lineage>
</organism>
<comment type="similarity">
    <text evidence="2 7">Belongs to the MIP/aquaporin (TC 1.A.8) family.</text>
</comment>
<evidence type="ECO:0000256" key="2">
    <source>
        <dbReference type="ARBA" id="ARBA00006175"/>
    </source>
</evidence>
<evidence type="ECO:0000256" key="4">
    <source>
        <dbReference type="ARBA" id="ARBA00022692"/>
    </source>
</evidence>
<evidence type="ECO:0000256" key="5">
    <source>
        <dbReference type="ARBA" id="ARBA00022989"/>
    </source>
</evidence>
<dbReference type="InterPro" id="IPR022357">
    <property type="entry name" value="MIP_CS"/>
</dbReference>
<evidence type="ECO:0000256" key="6">
    <source>
        <dbReference type="ARBA" id="ARBA00023136"/>
    </source>
</evidence>
<evidence type="ECO:0000256" key="1">
    <source>
        <dbReference type="ARBA" id="ARBA00004141"/>
    </source>
</evidence>
<feature type="transmembrane region" description="Helical" evidence="8">
    <location>
        <begin position="171"/>
        <end position="189"/>
    </location>
</feature>
<feature type="transmembrane region" description="Helical" evidence="8">
    <location>
        <begin position="31"/>
        <end position="57"/>
    </location>
</feature>
<evidence type="ECO:0000313" key="10">
    <source>
        <dbReference type="Proteomes" id="UP001174909"/>
    </source>
</evidence>
<keyword evidence="5 8" id="KW-1133">Transmembrane helix</keyword>
<dbReference type="InterPro" id="IPR050363">
    <property type="entry name" value="MIP/Aquaporin"/>
</dbReference>
<dbReference type="InterPro" id="IPR023271">
    <property type="entry name" value="Aquaporin-like"/>
</dbReference>
<reference evidence="9" key="1">
    <citation type="submission" date="2023-03" db="EMBL/GenBank/DDBJ databases">
        <authorList>
            <person name="Steffen K."/>
            <person name="Cardenas P."/>
        </authorList>
    </citation>
    <scope>NUCLEOTIDE SEQUENCE</scope>
</reference>
<dbReference type="GO" id="GO:0015250">
    <property type="term" value="F:water channel activity"/>
    <property type="evidence" value="ECO:0007669"/>
    <property type="project" value="TreeGrafter"/>
</dbReference>
<dbReference type="PROSITE" id="PS00221">
    <property type="entry name" value="MIP"/>
    <property type="match status" value="1"/>
</dbReference>
<dbReference type="SUPFAM" id="SSF81338">
    <property type="entry name" value="Aquaporin-like"/>
    <property type="match status" value="1"/>
</dbReference>
<protein>
    <submittedName>
        <fullName evidence="9">Glycerol uptake facilitator protein</fullName>
    </submittedName>
</protein>
<dbReference type="Gene3D" id="1.20.1080.10">
    <property type="entry name" value="Glycerol uptake facilitator protein"/>
    <property type="match status" value="1"/>
</dbReference>
<dbReference type="PANTHER" id="PTHR43829:SF9">
    <property type="entry name" value="AQUAPORIN-9"/>
    <property type="match status" value="1"/>
</dbReference>
<gene>
    <name evidence="9" type="ORF">GBAR_LOCUS20603</name>
</gene>
<proteinExistence type="inferred from homology"/>
<keyword evidence="4 7" id="KW-0812">Transmembrane</keyword>